<evidence type="ECO:0000259" key="2">
    <source>
        <dbReference type="Pfam" id="PF02823"/>
    </source>
</evidence>
<feature type="domain" description="ATP synthase F1 complex delta/epsilon subunit N-terminal" evidence="2">
    <location>
        <begin position="4"/>
        <end position="81"/>
    </location>
</feature>
<dbReference type="Gene3D" id="2.60.15.10">
    <property type="entry name" value="F0F1 ATP synthase delta/epsilon subunit, N-terminal"/>
    <property type="match status" value="1"/>
</dbReference>
<dbReference type="Pfam" id="PF02823">
    <property type="entry name" value="ATP-synt_DE_N"/>
    <property type="match status" value="1"/>
</dbReference>
<dbReference type="GO" id="GO:0045259">
    <property type="term" value="C:proton-transporting ATP synthase complex"/>
    <property type="evidence" value="ECO:0007669"/>
    <property type="project" value="UniProtKB-KW"/>
</dbReference>
<dbReference type="EMBL" id="CP000236">
    <property type="protein sequence ID" value="ABD44865.1"/>
    <property type="molecule type" value="Genomic_DNA"/>
</dbReference>
<dbReference type="InterPro" id="IPR020546">
    <property type="entry name" value="ATP_synth_F1_dsu/esu_N"/>
</dbReference>
<dbReference type="InterPro" id="IPR036771">
    <property type="entry name" value="ATPsynth_dsu/esu_N"/>
</dbReference>
<sequence length="128" mass="14585">MKYLSVEFITPDAFLEVTNVLSITSYTVDGEFVILPGHEKYIIELRSGIIKLKVDTGLSLFYILNPILKVDLYNCKILANQFINACDVNAVILKKYKQDIEKILHCISDKALLKMAQMQLNFINQIVS</sequence>
<dbReference type="SUPFAM" id="SSF51344">
    <property type="entry name" value="Epsilon subunit of F1F0-ATP synthase N-terminal domain"/>
    <property type="match status" value="1"/>
</dbReference>
<organism evidence="3 4">
    <name type="scientific">Ehrlichia chaffeensis (strain ATCC CRL-10679 / Arkansas)</name>
    <dbReference type="NCBI Taxonomy" id="205920"/>
    <lineage>
        <taxon>Bacteria</taxon>
        <taxon>Pseudomonadati</taxon>
        <taxon>Pseudomonadota</taxon>
        <taxon>Alphaproteobacteria</taxon>
        <taxon>Rickettsiales</taxon>
        <taxon>Anaplasmataceae</taxon>
        <taxon>Ehrlichia</taxon>
    </lineage>
</organism>
<name>Q2GGP8_EHRCR</name>
<dbReference type="OrthoDB" id="9799969at2"/>
<dbReference type="GO" id="GO:0016787">
    <property type="term" value="F:hydrolase activity"/>
    <property type="evidence" value="ECO:0007669"/>
    <property type="project" value="UniProtKB-KW"/>
</dbReference>
<keyword evidence="1" id="KW-0139">CF(1)</keyword>
<gene>
    <name evidence="3" type="primary">atpC</name>
    <name evidence="3" type="ordered locus">ECH_0574</name>
</gene>
<dbReference type="EC" id="3.6.3.14" evidence="3"/>
<dbReference type="eggNOG" id="COG0355">
    <property type="taxonomic scope" value="Bacteria"/>
</dbReference>
<proteinExistence type="predicted"/>
<keyword evidence="1" id="KW-0066">ATP synthesis</keyword>
<dbReference type="HOGENOM" id="CLU_1956129_0_0_5"/>
<accession>Q2GGP8</accession>
<keyword evidence="3" id="KW-0378">Hydrolase</keyword>
<evidence type="ECO:0000313" key="3">
    <source>
        <dbReference type="EMBL" id="ABD44865.1"/>
    </source>
</evidence>
<dbReference type="AlphaFoldDB" id="Q2GGP8"/>
<dbReference type="GO" id="GO:0015986">
    <property type="term" value="P:proton motive force-driven ATP synthesis"/>
    <property type="evidence" value="ECO:0007669"/>
    <property type="project" value="InterPro"/>
</dbReference>
<dbReference type="RefSeq" id="WP_006011418.1">
    <property type="nucleotide sequence ID" value="NC_007799.1"/>
</dbReference>
<protein>
    <submittedName>
        <fullName evidence="3">ATP synthase F1, epsilon subunit</fullName>
        <ecNumber evidence="3">3.6.3.14</ecNumber>
    </submittedName>
</protein>
<keyword evidence="4" id="KW-1185">Reference proteome</keyword>
<dbReference type="STRING" id="205920.ECH_0574"/>
<evidence type="ECO:0000256" key="1">
    <source>
        <dbReference type="ARBA" id="ARBA00023196"/>
    </source>
</evidence>
<evidence type="ECO:0000313" key="4">
    <source>
        <dbReference type="Proteomes" id="UP000008320"/>
    </source>
</evidence>
<reference evidence="3 4" key="1">
    <citation type="journal article" date="2006" name="PLoS Genet.">
        <title>Comparative genomics of emerging human ehrlichiosis agents.</title>
        <authorList>
            <person name="Dunning Hotopp J.C."/>
            <person name="Lin M."/>
            <person name="Madupu R."/>
            <person name="Crabtree J."/>
            <person name="Angiuoli S.V."/>
            <person name="Eisen J.A."/>
            <person name="Seshadri R."/>
            <person name="Ren Q."/>
            <person name="Wu M."/>
            <person name="Utterback T.R."/>
            <person name="Smith S."/>
            <person name="Lewis M."/>
            <person name="Khouri H."/>
            <person name="Zhang C."/>
            <person name="Niu H."/>
            <person name="Lin Q."/>
            <person name="Ohashi N."/>
            <person name="Zhi N."/>
            <person name="Nelson W."/>
            <person name="Brinkac L.M."/>
            <person name="Dodson R.J."/>
            <person name="Rosovitz M.J."/>
            <person name="Sundaram J."/>
            <person name="Daugherty S.C."/>
            <person name="Davidsen T."/>
            <person name="Durkin A.S."/>
            <person name="Gwinn M."/>
            <person name="Haft D.H."/>
            <person name="Selengut J.D."/>
            <person name="Sullivan S.A."/>
            <person name="Zafar N."/>
            <person name="Zhou L."/>
            <person name="Benahmed F."/>
            <person name="Forberger H."/>
            <person name="Halpin R."/>
            <person name="Mulligan S."/>
            <person name="Robinson J."/>
            <person name="White O."/>
            <person name="Rikihisa Y."/>
            <person name="Tettelin H."/>
        </authorList>
    </citation>
    <scope>NUCLEOTIDE SEQUENCE [LARGE SCALE GENOMIC DNA]</scope>
    <source>
        <strain evidence="4">ATCC CRL-10679 / Arkansas</strain>
    </source>
</reference>
<dbReference type="Proteomes" id="UP000008320">
    <property type="component" value="Chromosome"/>
</dbReference>
<dbReference type="KEGG" id="ech:ECH_0574"/>